<dbReference type="GO" id="GO:0006352">
    <property type="term" value="P:DNA-templated transcription initiation"/>
    <property type="evidence" value="ECO:0007669"/>
    <property type="project" value="InterPro"/>
</dbReference>
<dbReference type="GO" id="GO:0003677">
    <property type="term" value="F:DNA binding"/>
    <property type="evidence" value="ECO:0007669"/>
    <property type="project" value="UniProtKB-KW"/>
</dbReference>
<dbReference type="NCBIfam" id="TIGR02937">
    <property type="entry name" value="sigma70-ECF"/>
    <property type="match status" value="1"/>
</dbReference>
<dbReference type="Pfam" id="PF08281">
    <property type="entry name" value="Sigma70_r4_2"/>
    <property type="match status" value="1"/>
</dbReference>
<dbReference type="EMBL" id="CP041659">
    <property type="protein sequence ID" value="QDP19944.1"/>
    <property type="molecule type" value="Genomic_DNA"/>
</dbReference>
<feature type="domain" description="RNA polymerase sigma-70 region 2" evidence="6">
    <location>
        <begin position="43"/>
        <end position="92"/>
    </location>
</feature>
<evidence type="ECO:0000256" key="3">
    <source>
        <dbReference type="ARBA" id="ARBA00023082"/>
    </source>
</evidence>
<dbReference type="InterPro" id="IPR036388">
    <property type="entry name" value="WH-like_DNA-bd_sf"/>
</dbReference>
<dbReference type="InterPro" id="IPR013249">
    <property type="entry name" value="RNA_pol_sigma70_r4_t2"/>
</dbReference>
<evidence type="ECO:0000256" key="1">
    <source>
        <dbReference type="ARBA" id="ARBA00010641"/>
    </source>
</evidence>
<dbReference type="SUPFAM" id="SSF88946">
    <property type="entry name" value="Sigma2 domain of RNA polymerase sigma factors"/>
    <property type="match status" value="1"/>
</dbReference>
<proteinExistence type="inferred from homology"/>
<protein>
    <submittedName>
        <fullName evidence="8">Sigma-70 family RNA polymerase sigma factor</fullName>
    </submittedName>
</protein>
<dbReference type="Gene3D" id="1.10.10.10">
    <property type="entry name" value="Winged helix-like DNA-binding domain superfamily/Winged helix DNA-binding domain"/>
    <property type="match status" value="1"/>
</dbReference>
<organism evidence="8 9">
    <name type="scientific">Sphingomonas xanthus</name>
    <dbReference type="NCBI Taxonomy" id="2594473"/>
    <lineage>
        <taxon>Bacteria</taxon>
        <taxon>Pseudomonadati</taxon>
        <taxon>Pseudomonadota</taxon>
        <taxon>Alphaproteobacteria</taxon>
        <taxon>Sphingomonadales</taxon>
        <taxon>Sphingomonadaceae</taxon>
        <taxon>Sphingomonas</taxon>
    </lineage>
</organism>
<dbReference type="Proteomes" id="UP000321857">
    <property type="component" value="Chromosome"/>
</dbReference>
<comment type="similarity">
    <text evidence="1">Belongs to the sigma-70 factor family. ECF subfamily.</text>
</comment>
<dbReference type="KEGG" id="sxa:FMM02_08240"/>
<sequence length="174" mass="19575">MILADDDLRRLMRAGQRGDKACYAAALKASAHWLGCFFRKRIAPAMVDDLVQETLASLHVKRASYDSARPFYPWLAAIARYRWIDQLRRLERAPEALLDREPAVPSDEEPILSRLSIERLMMHLTQAQASAITLTRIEGLSIKEVASLTGQSESLVKVNVFRGLKKLAALVESE</sequence>
<keyword evidence="4" id="KW-0238">DNA-binding</keyword>
<evidence type="ECO:0000256" key="4">
    <source>
        <dbReference type="ARBA" id="ARBA00023125"/>
    </source>
</evidence>
<gene>
    <name evidence="8" type="ORF">FMM02_08240</name>
</gene>
<dbReference type="OrthoDB" id="7041663at2"/>
<keyword evidence="2" id="KW-0805">Transcription regulation</keyword>
<dbReference type="InterPro" id="IPR013324">
    <property type="entry name" value="RNA_pol_sigma_r3/r4-like"/>
</dbReference>
<keyword evidence="9" id="KW-1185">Reference proteome</keyword>
<evidence type="ECO:0000313" key="8">
    <source>
        <dbReference type="EMBL" id="QDP19944.1"/>
    </source>
</evidence>
<evidence type="ECO:0000259" key="7">
    <source>
        <dbReference type="Pfam" id="PF08281"/>
    </source>
</evidence>
<keyword evidence="3" id="KW-0731">Sigma factor</keyword>
<dbReference type="PANTHER" id="PTHR43133:SF8">
    <property type="entry name" value="RNA POLYMERASE SIGMA FACTOR HI_1459-RELATED"/>
    <property type="match status" value="1"/>
</dbReference>
<reference evidence="8 9" key="1">
    <citation type="submission" date="2019-07" db="EMBL/GenBank/DDBJ databases">
        <title>Sphingomonas AE3 Genome sequencing and assembly.</title>
        <authorList>
            <person name="Kim H."/>
        </authorList>
    </citation>
    <scope>NUCLEOTIDE SEQUENCE [LARGE SCALE GENOMIC DNA]</scope>
    <source>
        <strain evidence="8 9">AE3</strain>
    </source>
</reference>
<dbReference type="GO" id="GO:0016987">
    <property type="term" value="F:sigma factor activity"/>
    <property type="evidence" value="ECO:0007669"/>
    <property type="project" value="UniProtKB-KW"/>
</dbReference>
<dbReference type="InterPro" id="IPR007627">
    <property type="entry name" value="RNA_pol_sigma70_r2"/>
</dbReference>
<evidence type="ECO:0000256" key="5">
    <source>
        <dbReference type="ARBA" id="ARBA00023163"/>
    </source>
</evidence>
<accession>A0A516ISY8</accession>
<evidence type="ECO:0000256" key="2">
    <source>
        <dbReference type="ARBA" id="ARBA00023015"/>
    </source>
</evidence>
<dbReference type="InterPro" id="IPR014284">
    <property type="entry name" value="RNA_pol_sigma-70_dom"/>
</dbReference>
<dbReference type="AlphaFoldDB" id="A0A516ISY8"/>
<dbReference type="SUPFAM" id="SSF88659">
    <property type="entry name" value="Sigma3 and sigma4 domains of RNA polymerase sigma factors"/>
    <property type="match status" value="1"/>
</dbReference>
<evidence type="ECO:0000259" key="6">
    <source>
        <dbReference type="Pfam" id="PF04542"/>
    </source>
</evidence>
<dbReference type="RefSeq" id="WP_147494393.1">
    <property type="nucleotide sequence ID" value="NZ_CP041659.1"/>
</dbReference>
<dbReference type="InterPro" id="IPR039425">
    <property type="entry name" value="RNA_pol_sigma-70-like"/>
</dbReference>
<evidence type="ECO:0000313" key="9">
    <source>
        <dbReference type="Proteomes" id="UP000321857"/>
    </source>
</evidence>
<dbReference type="Pfam" id="PF04542">
    <property type="entry name" value="Sigma70_r2"/>
    <property type="match status" value="1"/>
</dbReference>
<name>A0A516ISY8_9SPHN</name>
<dbReference type="InterPro" id="IPR013325">
    <property type="entry name" value="RNA_pol_sigma_r2"/>
</dbReference>
<dbReference type="Gene3D" id="1.10.1740.10">
    <property type="match status" value="1"/>
</dbReference>
<keyword evidence="5" id="KW-0804">Transcription</keyword>
<feature type="domain" description="RNA polymerase sigma factor 70 region 4 type 2" evidence="7">
    <location>
        <begin position="115"/>
        <end position="167"/>
    </location>
</feature>
<dbReference type="PANTHER" id="PTHR43133">
    <property type="entry name" value="RNA POLYMERASE ECF-TYPE SIGMA FACTO"/>
    <property type="match status" value="1"/>
</dbReference>